<dbReference type="InterPro" id="IPR057403">
    <property type="entry name" value="Beta-prop_Aladin"/>
</dbReference>
<dbReference type="SMART" id="SM00320">
    <property type="entry name" value="WD40"/>
    <property type="match status" value="4"/>
</dbReference>
<evidence type="ECO:0000259" key="2">
    <source>
        <dbReference type="Pfam" id="PF25460"/>
    </source>
</evidence>
<keyword evidence="3" id="KW-1185">Reference proteome</keyword>
<dbReference type="SUPFAM" id="SSF101908">
    <property type="entry name" value="Putative isomerase YbhE"/>
    <property type="match status" value="1"/>
</dbReference>
<dbReference type="InterPro" id="IPR045139">
    <property type="entry name" value="Aladin"/>
</dbReference>
<dbReference type="PANTHER" id="PTHR14494:SF0">
    <property type="entry name" value="ALADIN"/>
    <property type="match status" value="1"/>
</dbReference>
<keyword evidence="1" id="KW-0175">Coiled coil</keyword>
<name>A0A915B951_PARUN</name>
<feature type="domain" description="Aladin seven-bladed propeller" evidence="2">
    <location>
        <begin position="141"/>
        <end position="494"/>
    </location>
</feature>
<dbReference type="PANTHER" id="PTHR14494">
    <property type="entry name" value="ALADIN/ADRACALIN/AAAS"/>
    <property type="match status" value="1"/>
</dbReference>
<dbReference type="Pfam" id="PF25460">
    <property type="entry name" value="Beta-prop_Aladin"/>
    <property type="match status" value="1"/>
</dbReference>
<dbReference type="WBParaSite" id="PgR029_g064_t02">
    <property type="protein sequence ID" value="PgR029_g064_t02"/>
    <property type="gene ID" value="PgR029_g064"/>
</dbReference>
<accession>A0A915B951</accession>
<dbReference type="InterPro" id="IPR015943">
    <property type="entry name" value="WD40/YVTN_repeat-like_dom_sf"/>
</dbReference>
<protein>
    <submittedName>
        <fullName evidence="4">Aladin</fullName>
    </submittedName>
</protein>
<dbReference type="GO" id="GO:0006913">
    <property type="term" value="P:nucleocytoplasmic transport"/>
    <property type="evidence" value="ECO:0007669"/>
    <property type="project" value="TreeGrafter"/>
</dbReference>
<feature type="coiled-coil region" evidence="1">
    <location>
        <begin position="115"/>
        <end position="142"/>
    </location>
</feature>
<reference evidence="4" key="1">
    <citation type="submission" date="2022-11" db="UniProtKB">
        <authorList>
            <consortium name="WormBaseParasite"/>
        </authorList>
    </citation>
    <scope>IDENTIFICATION</scope>
</reference>
<organism evidence="3 4">
    <name type="scientific">Parascaris univalens</name>
    <name type="common">Nematode worm</name>
    <dbReference type="NCBI Taxonomy" id="6257"/>
    <lineage>
        <taxon>Eukaryota</taxon>
        <taxon>Metazoa</taxon>
        <taxon>Ecdysozoa</taxon>
        <taxon>Nematoda</taxon>
        <taxon>Chromadorea</taxon>
        <taxon>Rhabditida</taxon>
        <taxon>Spirurina</taxon>
        <taxon>Ascaridomorpha</taxon>
        <taxon>Ascaridoidea</taxon>
        <taxon>Ascarididae</taxon>
        <taxon>Parascaris</taxon>
    </lineage>
</organism>
<dbReference type="GO" id="GO:0005643">
    <property type="term" value="C:nuclear pore"/>
    <property type="evidence" value="ECO:0007669"/>
    <property type="project" value="TreeGrafter"/>
</dbReference>
<evidence type="ECO:0000256" key="1">
    <source>
        <dbReference type="SAM" id="Coils"/>
    </source>
</evidence>
<dbReference type="AlphaFoldDB" id="A0A915B951"/>
<proteinExistence type="predicted"/>
<dbReference type="Proteomes" id="UP000887569">
    <property type="component" value="Unplaced"/>
</dbReference>
<dbReference type="Gene3D" id="2.130.10.10">
    <property type="entry name" value="YVTN repeat-like/Quinoprotein amine dehydrogenase"/>
    <property type="match status" value="1"/>
</dbReference>
<evidence type="ECO:0000313" key="4">
    <source>
        <dbReference type="WBParaSite" id="PgR029_g064_t02"/>
    </source>
</evidence>
<dbReference type="InterPro" id="IPR001680">
    <property type="entry name" value="WD40_rpt"/>
</dbReference>
<sequence>RKDFIDMSILEFPPLGGKDQPYALYEMNGRIVYGSIEEAEAVSTSDMLFDYPEIDKKHLQMLQHSMSREDVRRVFTESQWSRFQQALHIWQRNGTHGLLDFLVNISDGTRYGWPLASAGRLLKKAEQEMRDALKLSEENIQEIISDTSTNLRWKTNWVRCIAFHGDGMRLAVCQLNDYVRIYSFGGIARAPITLKHTRQKNVVDMAWKPFDAVVLAVACEDALIIWRLNPKALTNRPSAQCAQVLEVGASFSPITQCIWDLSFSSAIFVVSPSSSRFLVMDTATGENESIGGWTGARVHRIWSSPDHAKMLVSYNSDTIKVYDRSCWQEEKWTGLAGGCVAAAWSPDCSYLLFACRDDSSIYSVRFTNSIELNAEGQQILRSYGTETPIEVYNVREVNYKDGGNEEMRRIGGCLNDMQLSPDGKRLAVSFKVNPRVIALFISDWSPTVLLTPCALIEGASFGEAAIISFCPKFAAGSLLSVVWSAGRIQYIPLVYGRSARLYADSALFVSALDRLSSHEKSIEQLSPQDRSPLNSSNDQYISGTDAAKEDGEIQLFSTCGLYDEFVSNSVLGD</sequence>
<evidence type="ECO:0000313" key="3">
    <source>
        <dbReference type="Proteomes" id="UP000887569"/>
    </source>
</evidence>